<proteinExistence type="predicted"/>
<evidence type="ECO:0000313" key="2">
    <source>
        <dbReference type="EMBL" id="CBI36155.3"/>
    </source>
</evidence>
<dbReference type="AlphaFoldDB" id="D7U0K9"/>
<dbReference type="EMBL" id="FN596494">
    <property type="protein sequence ID" value="CBI36155.3"/>
    <property type="molecule type" value="Genomic_DNA"/>
</dbReference>
<dbReference type="Proteomes" id="UP000009183">
    <property type="component" value="Chromosome 9"/>
</dbReference>
<dbReference type="Pfam" id="PF23116">
    <property type="entry name" value="HHD_RTEL1"/>
    <property type="match status" value="1"/>
</dbReference>
<protein>
    <submittedName>
        <fullName evidence="2">Uncharacterized protein</fullName>
    </submittedName>
</protein>
<name>D7U0K9_VITVI</name>
<organism evidence="2 3">
    <name type="scientific">Vitis vinifera</name>
    <name type="common">Grape</name>
    <dbReference type="NCBI Taxonomy" id="29760"/>
    <lineage>
        <taxon>Eukaryota</taxon>
        <taxon>Viridiplantae</taxon>
        <taxon>Streptophyta</taxon>
        <taxon>Embryophyta</taxon>
        <taxon>Tracheophyta</taxon>
        <taxon>Spermatophyta</taxon>
        <taxon>Magnoliopsida</taxon>
        <taxon>eudicotyledons</taxon>
        <taxon>Gunneridae</taxon>
        <taxon>Pentapetalae</taxon>
        <taxon>rosids</taxon>
        <taxon>Vitales</taxon>
        <taxon>Vitaceae</taxon>
        <taxon>Viteae</taxon>
        <taxon>Vitis</taxon>
    </lineage>
</organism>
<keyword evidence="1" id="KW-0812">Transmembrane</keyword>
<dbReference type="PaxDb" id="29760-VIT_09s0002g04660.t01"/>
<dbReference type="STRING" id="29760.D7U0K9"/>
<dbReference type="OMA" id="NDHLANH"/>
<dbReference type="Gene3D" id="1.20.1160.20">
    <property type="match status" value="1"/>
</dbReference>
<dbReference type="InParanoid" id="D7U0K9"/>
<evidence type="ECO:0000256" key="1">
    <source>
        <dbReference type="SAM" id="Phobius"/>
    </source>
</evidence>
<feature type="transmembrane region" description="Helical" evidence="1">
    <location>
        <begin position="32"/>
        <end position="50"/>
    </location>
</feature>
<dbReference type="eggNOG" id="KOG1132">
    <property type="taxonomic scope" value="Eukaryota"/>
</dbReference>
<evidence type="ECO:0000313" key="3">
    <source>
        <dbReference type="Proteomes" id="UP000009183"/>
    </source>
</evidence>
<keyword evidence="1" id="KW-0472">Membrane</keyword>
<keyword evidence="3" id="KW-1185">Reference proteome</keyword>
<dbReference type="HOGENOM" id="CLU_975172_0_0_1"/>
<reference evidence="3" key="1">
    <citation type="journal article" date="2007" name="Nature">
        <title>The grapevine genome sequence suggests ancestral hexaploidization in major angiosperm phyla.</title>
        <authorList>
            <consortium name="The French-Italian Public Consortium for Grapevine Genome Characterization."/>
            <person name="Jaillon O."/>
            <person name="Aury J.-M."/>
            <person name="Noel B."/>
            <person name="Policriti A."/>
            <person name="Clepet C."/>
            <person name="Casagrande A."/>
            <person name="Choisne N."/>
            <person name="Aubourg S."/>
            <person name="Vitulo N."/>
            <person name="Jubin C."/>
            <person name="Vezzi A."/>
            <person name="Legeai F."/>
            <person name="Hugueney P."/>
            <person name="Dasilva C."/>
            <person name="Horner D."/>
            <person name="Mica E."/>
            <person name="Jublot D."/>
            <person name="Poulain J."/>
            <person name="Bruyere C."/>
            <person name="Billault A."/>
            <person name="Segurens B."/>
            <person name="Gouyvenoux M."/>
            <person name="Ugarte E."/>
            <person name="Cattonaro F."/>
            <person name="Anthouard V."/>
            <person name="Vico V."/>
            <person name="Del Fabbro C."/>
            <person name="Alaux M."/>
            <person name="Di Gaspero G."/>
            <person name="Dumas V."/>
            <person name="Felice N."/>
            <person name="Paillard S."/>
            <person name="Juman I."/>
            <person name="Moroldo M."/>
            <person name="Scalabrin S."/>
            <person name="Canaguier A."/>
            <person name="Le Clainche I."/>
            <person name="Malacrida G."/>
            <person name="Durand E."/>
            <person name="Pesole G."/>
            <person name="Laucou V."/>
            <person name="Chatelet P."/>
            <person name="Merdinoglu D."/>
            <person name="Delledonne M."/>
            <person name="Pezzotti M."/>
            <person name="Lecharny A."/>
            <person name="Scarpelli C."/>
            <person name="Artiguenave F."/>
            <person name="Pe M.E."/>
            <person name="Valle G."/>
            <person name="Morgante M."/>
            <person name="Caboche M."/>
            <person name="Adam-Blondon A.-F."/>
            <person name="Weissenbach J."/>
            <person name="Quetier F."/>
            <person name="Wincker P."/>
        </authorList>
    </citation>
    <scope>NUCLEOTIDE SEQUENCE [LARGE SCALE GENOMIC DNA]</scope>
    <source>
        <strain evidence="3">cv. Pinot noir / PN40024</strain>
    </source>
</reference>
<keyword evidence="1" id="KW-1133">Transmembrane helix</keyword>
<sequence>MCMANGKCLYTGDVNEMKIAKPLERSYEENSLTPLVTLIFFFVYYHALCYKMSWNFYLSQQFPPFLISVNLYLQTISMDKDKFVKPLSSVLEAKRGNFSSQLGGVLPANRSSLTPYEQNQSLTLSSPSDLFSKKKSLLIPGRKIMQCSNSEMPYSFNSSLLGEKPSKEEVLVTCTAKKRRIAKLDPDAMQNFEMSHHHPFMVKNAQSNDHLANHSVKHDNSQLPDGTNRETQVGSAMLLEDDSPKKDAEFLSQKGKGVQSSPLPCSVKETRGSAFLIQVQEKLSTAEYKEFVGFMKALKSKAMKIGQVLESIARLFSGPERLPLLKRYEVLSIIV</sequence>
<gene>
    <name evidence="2" type="ordered locus">VIT_09s0002g04660</name>
</gene>
<accession>D7U0K9</accession>